<protein>
    <submittedName>
        <fullName evidence="2">Uncharacterized protein</fullName>
    </submittedName>
</protein>
<keyword evidence="1" id="KW-0472">Membrane</keyword>
<dbReference type="Proteomes" id="UP000198287">
    <property type="component" value="Unassembled WGS sequence"/>
</dbReference>
<feature type="transmembrane region" description="Helical" evidence="1">
    <location>
        <begin position="287"/>
        <end position="309"/>
    </location>
</feature>
<feature type="transmembrane region" description="Helical" evidence="1">
    <location>
        <begin position="253"/>
        <end position="275"/>
    </location>
</feature>
<sequence>MIVQALTPFLKRYLTLAKIFSLSYFEWDETKGKIILRDEKHHLKVKGWMVLEAIYVIVQALLIRSRGFDLVEKFSAALILILYLACLILRFERRVDLVPMLVNNWSLSEAYKKFGRDRRPSHHTRFETTCRLFYSLVDVCIILDPLLVAILTIVLPCKIPFVGGMLLCGRPKTIATTAMTLFLALMEFVVMLTMFLGTFQYTGYTLLTGIFILYTECGSFLARKFDNFELSFLKYMELQVLEKLVNGAIRGRILLVVFLMMPVLQILSCFGFLMLLKGSVLNSTIFFALYFDCVCFTLLILNSSAKLFINTRAWMSHLTPTKDKTNRRIMRSLTPLKIQFGNNFVDALTPLIFQEFCVKQTGSLLVFARSQHAHG</sequence>
<keyword evidence="1" id="KW-0812">Transmembrane</keyword>
<evidence type="ECO:0000313" key="2">
    <source>
        <dbReference type="EMBL" id="OXA36953.1"/>
    </source>
</evidence>
<gene>
    <name evidence="2" type="ORF">Fcan01_28296</name>
</gene>
<proteinExistence type="predicted"/>
<name>A0A226CVC8_FOLCA</name>
<feature type="transmembrane region" description="Helical" evidence="1">
    <location>
        <begin position="132"/>
        <end position="154"/>
    </location>
</feature>
<reference evidence="2 3" key="1">
    <citation type="submission" date="2015-12" db="EMBL/GenBank/DDBJ databases">
        <title>The genome of Folsomia candida.</title>
        <authorList>
            <person name="Faddeeva A."/>
            <person name="Derks M.F."/>
            <person name="Anvar Y."/>
            <person name="Smit S."/>
            <person name="Van Straalen N."/>
            <person name="Roelofs D."/>
        </authorList>
    </citation>
    <scope>NUCLEOTIDE SEQUENCE [LARGE SCALE GENOMIC DNA]</scope>
    <source>
        <strain evidence="2 3">VU population</strain>
        <tissue evidence="2">Whole body</tissue>
    </source>
</reference>
<evidence type="ECO:0000256" key="1">
    <source>
        <dbReference type="SAM" id="Phobius"/>
    </source>
</evidence>
<dbReference type="EMBL" id="LNIX01000068">
    <property type="protein sequence ID" value="OXA36953.1"/>
    <property type="molecule type" value="Genomic_DNA"/>
</dbReference>
<feature type="transmembrane region" description="Helical" evidence="1">
    <location>
        <begin position="174"/>
        <end position="195"/>
    </location>
</feature>
<keyword evidence="3" id="KW-1185">Reference proteome</keyword>
<feature type="transmembrane region" description="Helical" evidence="1">
    <location>
        <begin position="74"/>
        <end position="91"/>
    </location>
</feature>
<comment type="caution">
    <text evidence="2">The sequence shown here is derived from an EMBL/GenBank/DDBJ whole genome shotgun (WGS) entry which is preliminary data.</text>
</comment>
<organism evidence="2 3">
    <name type="scientific">Folsomia candida</name>
    <name type="common">Springtail</name>
    <dbReference type="NCBI Taxonomy" id="158441"/>
    <lineage>
        <taxon>Eukaryota</taxon>
        <taxon>Metazoa</taxon>
        <taxon>Ecdysozoa</taxon>
        <taxon>Arthropoda</taxon>
        <taxon>Hexapoda</taxon>
        <taxon>Collembola</taxon>
        <taxon>Entomobryomorpha</taxon>
        <taxon>Isotomoidea</taxon>
        <taxon>Isotomidae</taxon>
        <taxon>Proisotominae</taxon>
        <taxon>Folsomia</taxon>
    </lineage>
</organism>
<evidence type="ECO:0000313" key="3">
    <source>
        <dbReference type="Proteomes" id="UP000198287"/>
    </source>
</evidence>
<accession>A0A226CVC8</accession>
<dbReference type="AlphaFoldDB" id="A0A226CVC8"/>
<keyword evidence="1" id="KW-1133">Transmembrane helix</keyword>
<feature type="transmembrane region" description="Helical" evidence="1">
    <location>
        <begin position="45"/>
        <end position="62"/>
    </location>
</feature>